<proteinExistence type="predicted"/>
<dbReference type="Gene3D" id="3.20.20.190">
    <property type="entry name" value="Phosphatidylinositol (PI) phosphodiesterase"/>
    <property type="match status" value="1"/>
</dbReference>
<organism evidence="1 2">
    <name type="scientific">Ranatra chinensis</name>
    <dbReference type="NCBI Taxonomy" id="642074"/>
    <lineage>
        <taxon>Eukaryota</taxon>
        <taxon>Metazoa</taxon>
        <taxon>Ecdysozoa</taxon>
        <taxon>Arthropoda</taxon>
        <taxon>Hexapoda</taxon>
        <taxon>Insecta</taxon>
        <taxon>Pterygota</taxon>
        <taxon>Neoptera</taxon>
        <taxon>Paraneoptera</taxon>
        <taxon>Hemiptera</taxon>
        <taxon>Heteroptera</taxon>
        <taxon>Panheteroptera</taxon>
        <taxon>Nepomorpha</taxon>
        <taxon>Nepidae</taxon>
        <taxon>Ranatrinae</taxon>
        <taxon>Ranatra</taxon>
    </lineage>
</organism>
<reference evidence="1 2" key="1">
    <citation type="submission" date="2024-07" db="EMBL/GenBank/DDBJ databases">
        <title>Chromosome-level genome assembly of the water stick insect Ranatra chinensis (Heteroptera: Nepidae).</title>
        <authorList>
            <person name="Liu X."/>
        </authorList>
    </citation>
    <scope>NUCLEOTIDE SEQUENCE [LARGE SCALE GENOMIC DNA]</scope>
    <source>
        <strain evidence="1">Cailab_2021Rc</strain>
        <tissue evidence="1">Muscle</tissue>
    </source>
</reference>
<dbReference type="EMBL" id="JBFDAA010000014">
    <property type="protein sequence ID" value="KAL1122206.1"/>
    <property type="molecule type" value="Genomic_DNA"/>
</dbReference>
<dbReference type="InterPro" id="IPR017946">
    <property type="entry name" value="PLC-like_Pdiesterase_TIM-brl"/>
</dbReference>
<sequence>LISSPGSHDSLSYSIKNDAPLSPDAEPEVKSLEKAFGCLMRRIMHRWCVTQKYTITEQLNLGIRFFDFRVSVKVEDDNFYFVHGMYGEEINGPLNDILRFLQDRDNEIAILDFQHFYALGPQEHMRLIGLLKDVFCPAICPLPDNIADVTLAWMKQKGYKVIIIYRDKSCLGDVCLWPSKRWPTPWPETMSPATLINFLESGTKTRPTNCGYVSQCLLTPTKSTVATHVFSDIRKKCARPAALVTIPWLESKHDGCINVAIADFVEDNDGIFPRTVVSLNKTSK</sequence>
<evidence type="ECO:0000313" key="1">
    <source>
        <dbReference type="EMBL" id="KAL1122206.1"/>
    </source>
</evidence>
<evidence type="ECO:0000313" key="2">
    <source>
        <dbReference type="Proteomes" id="UP001558652"/>
    </source>
</evidence>
<dbReference type="InterPro" id="IPR042158">
    <property type="entry name" value="PLCXD1/2/3"/>
</dbReference>
<gene>
    <name evidence="1" type="ORF">AAG570_003611</name>
</gene>
<protein>
    <recommendedName>
        <fullName evidence="3">Phosphatidylinositol-specific phospholipase C X domain-containing protein</fullName>
    </recommendedName>
</protein>
<keyword evidence="2" id="KW-1185">Reference proteome</keyword>
<dbReference type="PANTHER" id="PTHR13593">
    <property type="match status" value="1"/>
</dbReference>
<dbReference type="PANTHER" id="PTHR13593:SF113">
    <property type="entry name" value="SI:DKEY-266F7.9"/>
    <property type="match status" value="1"/>
</dbReference>
<accession>A0ABD0Y451</accession>
<comment type="caution">
    <text evidence="1">The sequence shown here is derived from an EMBL/GenBank/DDBJ whole genome shotgun (WGS) entry which is preliminary data.</text>
</comment>
<name>A0ABD0Y451_9HEMI</name>
<dbReference type="AlphaFoldDB" id="A0ABD0Y451"/>
<dbReference type="Proteomes" id="UP001558652">
    <property type="component" value="Unassembled WGS sequence"/>
</dbReference>
<evidence type="ECO:0008006" key="3">
    <source>
        <dbReference type="Google" id="ProtNLM"/>
    </source>
</evidence>
<dbReference type="CDD" id="cd08616">
    <property type="entry name" value="PI-PLCXD1c"/>
    <property type="match status" value="1"/>
</dbReference>
<dbReference type="InterPro" id="IPR051057">
    <property type="entry name" value="PI-PLC_domain"/>
</dbReference>
<dbReference type="SUPFAM" id="SSF51695">
    <property type="entry name" value="PLC-like phosphodiesterases"/>
    <property type="match status" value="1"/>
</dbReference>
<feature type="non-terminal residue" evidence="1">
    <location>
        <position position="1"/>
    </location>
</feature>